<evidence type="ECO:0000313" key="9">
    <source>
        <dbReference type="Proteomes" id="UP000320888"/>
    </source>
</evidence>
<evidence type="ECO:0000259" key="6">
    <source>
        <dbReference type="PROSITE" id="PS51898"/>
    </source>
</evidence>
<dbReference type="GO" id="GO:0003677">
    <property type="term" value="F:DNA binding"/>
    <property type="evidence" value="ECO:0007669"/>
    <property type="project" value="UniProtKB-UniRule"/>
</dbReference>
<gene>
    <name evidence="8" type="ORF">FNZ23_18595</name>
</gene>
<dbReference type="InterPro" id="IPR013762">
    <property type="entry name" value="Integrase-like_cat_sf"/>
</dbReference>
<dbReference type="AlphaFoldDB" id="A0A553Z776"/>
<dbReference type="Pfam" id="PF00589">
    <property type="entry name" value="Phage_integrase"/>
    <property type="match status" value="1"/>
</dbReference>
<comment type="caution">
    <text evidence="8">The sequence shown here is derived from an EMBL/GenBank/DDBJ whole genome shotgun (WGS) entry which is preliminary data.</text>
</comment>
<feature type="region of interest" description="Disordered" evidence="5">
    <location>
        <begin position="1"/>
        <end position="55"/>
    </location>
</feature>
<keyword evidence="3" id="KW-0233">DNA recombination</keyword>
<dbReference type="InterPro" id="IPR044068">
    <property type="entry name" value="CB"/>
</dbReference>
<keyword evidence="9" id="KW-1185">Reference proteome</keyword>
<dbReference type="CDD" id="cd01189">
    <property type="entry name" value="INT_ICEBs1_C_like"/>
    <property type="match status" value="1"/>
</dbReference>
<protein>
    <submittedName>
        <fullName evidence="8">Site-specific integrase</fullName>
    </submittedName>
</protein>
<dbReference type="InterPro" id="IPR053876">
    <property type="entry name" value="Phage_int_M"/>
</dbReference>
<dbReference type="Proteomes" id="UP000320888">
    <property type="component" value="Unassembled WGS sequence"/>
</dbReference>
<evidence type="ECO:0000256" key="4">
    <source>
        <dbReference type="PROSITE-ProRule" id="PRU01248"/>
    </source>
</evidence>
<feature type="domain" description="Core-binding (CB)" evidence="7">
    <location>
        <begin position="82"/>
        <end position="162"/>
    </location>
</feature>
<dbReference type="PANTHER" id="PTHR30349:SF64">
    <property type="entry name" value="PROPHAGE INTEGRASE INTD-RELATED"/>
    <property type="match status" value="1"/>
</dbReference>
<dbReference type="InterPro" id="IPR010998">
    <property type="entry name" value="Integrase_recombinase_N"/>
</dbReference>
<dbReference type="RefSeq" id="WP_143942120.1">
    <property type="nucleotide sequence ID" value="NZ_VKLS01000241.1"/>
</dbReference>
<feature type="domain" description="Tyr recombinase" evidence="6">
    <location>
        <begin position="185"/>
        <end position="403"/>
    </location>
</feature>
<keyword evidence="2 4" id="KW-0238">DNA-binding</keyword>
<dbReference type="OrthoDB" id="1822491at2"/>
<evidence type="ECO:0000256" key="5">
    <source>
        <dbReference type="SAM" id="MobiDB-lite"/>
    </source>
</evidence>
<dbReference type="InterPro" id="IPR050090">
    <property type="entry name" value="Tyrosine_recombinase_XerCD"/>
</dbReference>
<dbReference type="GO" id="GO:0006310">
    <property type="term" value="P:DNA recombination"/>
    <property type="evidence" value="ECO:0007669"/>
    <property type="project" value="UniProtKB-KW"/>
</dbReference>
<sequence>MAGHIQDRWYKTETDANGKERRVKSDRYGKGKRYRARYIGPDGTEQNQSFPDGQKRKAEKWLSKIETDMDSGQYIDPRRARTTFRQYAEKWLPTQGADPNTQASMESQLRLHAFPYIGTRPLGSFQPEHVREWVADLAGNGVRGPYARTIYSNVRSVLSAAVDDGYLNRNPCAARTVKPPAVDPKRVVPWAAERVFAVQDALPERYRAMVDLGAGCGLRQGEILGVPEDAFDFENEVLHVVQQLKISRSKPVFAPPKGGKLRDTPLPGPVADAVRAHIKRFPPVEITLPWKTADGDKVTKRLIFIAPRGNHVWRTSLNDEAWKPALVAAGVIPQPKTKEERYAAAREHGMHALRHFYASALLDGGENIKAVSEYLGHSDPGLTLRVYAHLMPNSQERTRKAIASAYDRGRNSG</sequence>
<evidence type="ECO:0000256" key="3">
    <source>
        <dbReference type="ARBA" id="ARBA00023172"/>
    </source>
</evidence>
<evidence type="ECO:0000313" key="8">
    <source>
        <dbReference type="EMBL" id="TSB37288.1"/>
    </source>
</evidence>
<dbReference type="GO" id="GO:0015074">
    <property type="term" value="P:DNA integration"/>
    <property type="evidence" value="ECO:0007669"/>
    <property type="project" value="InterPro"/>
</dbReference>
<comment type="similarity">
    <text evidence="1">Belongs to the 'phage' integrase family.</text>
</comment>
<dbReference type="EMBL" id="VKLS01000241">
    <property type="protein sequence ID" value="TSB37288.1"/>
    <property type="molecule type" value="Genomic_DNA"/>
</dbReference>
<dbReference type="Gene3D" id="1.10.443.10">
    <property type="entry name" value="Intergrase catalytic core"/>
    <property type="match status" value="1"/>
</dbReference>
<dbReference type="Pfam" id="PF22022">
    <property type="entry name" value="Phage_int_M"/>
    <property type="match status" value="1"/>
</dbReference>
<evidence type="ECO:0000256" key="1">
    <source>
        <dbReference type="ARBA" id="ARBA00008857"/>
    </source>
</evidence>
<dbReference type="PROSITE" id="PS51900">
    <property type="entry name" value="CB"/>
    <property type="match status" value="1"/>
</dbReference>
<evidence type="ECO:0000256" key="2">
    <source>
        <dbReference type="ARBA" id="ARBA00023125"/>
    </source>
</evidence>
<dbReference type="PROSITE" id="PS51898">
    <property type="entry name" value="TYR_RECOMBINASE"/>
    <property type="match status" value="1"/>
</dbReference>
<dbReference type="InterPro" id="IPR011010">
    <property type="entry name" value="DNA_brk_join_enz"/>
</dbReference>
<proteinExistence type="inferred from homology"/>
<dbReference type="Gene3D" id="1.10.150.130">
    <property type="match status" value="1"/>
</dbReference>
<dbReference type="SUPFAM" id="SSF56349">
    <property type="entry name" value="DNA breaking-rejoining enzymes"/>
    <property type="match status" value="1"/>
</dbReference>
<name>A0A553Z776_9ACTN</name>
<reference evidence="8 9" key="1">
    <citation type="submission" date="2019-07" db="EMBL/GenBank/DDBJ databases">
        <title>Draft genome for Streptomyces benahoarensis MZ03-48.</title>
        <authorList>
            <person name="Gonzalez-Pimentel J.L."/>
        </authorList>
    </citation>
    <scope>NUCLEOTIDE SEQUENCE [LARGE SCALE GENOMIC DNA]</scope>
    <source>
        <strain evidence="8 9">MZ03-48</strain>
    </source>
</reference>
<dbReference type="PANTHER" id="PTHR30349">
    <property type="entry name" value="PHAGE INTEGRASE-RELATED"/>
    <property type="match status" value="1"/>
</dbReference>
<feature type="compositionally biased region" description="Basic and acidic residues" evidence="5">
    <location>
        <begin position="1"/>
        <end position="29"/>
    </location>
</feature>
<accession>A0A553Z776</accession>
<evidence type="ECO:0000259" key="7">
    <source>
        <dbReference type="PROSITE" id="PS51900"/>
    </source>
</evidence>
<dbReference type="InterPro" id="IPR002104">
    <property type="entry name" value="Integrase_catalytic"/>
</dbReference>
<organism evidence="8 9">
    <name type="scientific">Streptomyces benahoarensis</name>
    <dbReference type="NCBI Taxonomy" id="2595054"/>
    <lineage>
        <taxon>Bacteria</taxon>
        <taxon>Bacillati</taxon>
        <taxon>Actinomycetota</taxon>
        <taxon>Actinomycetes</taxon>
        <taxon>Kitasatosporales</taxon>
        <taxon>Streptomycetaceae</taxon>
        <taxon>Streptomyces</taxon>
    </lineage>
</organism>